<evidence type="ECO:0000313" key="4">
    <source>
        <dbReference type="EMBL" id="PRQ26297.1"/>
    </source>
</evidence>
<accession>A0A2P6PWJ3</accession>
<dbReference type="GO" id="GO:0003676">
    <property type="term" value="F:nucleic acid binding"/>
    <property type="evidence" value="ECO:0007669"/>
    <property type="project" value="InterPro"/>
</dbReference>
<evidence type="ECO:0000313" key="5">
    <source>
        <dbReference type="Proteomes" id="UP000238479"/>
    </source>
</evidence>
<comment type="caution">
    <text evidence="4">The sequence shown here is derived from an EMBL/GenBank/DDBJ whole genome shotgun (WGS) entry which is preliminary data.</text>
</comment>
<sequence length="251" mass="29002">MEFHYIFSKSLRMAYPQYSPACFADQSKDLIHILVFNINRFVQTHLSSSRISAGQDDSTVFYLISSCGLSPEAAIVASHKVKLQSLEEPNSVLALLRRYEFSNTQISTLVRKHPHILVADAKKTLVPKLEFFCSIGISRLDLARTLTYNHIVPNYSFVKGVVLSDVQSTCQPCMHLYGKETTWKRCQEAYRRWSWSENHIRSAFRLCPLCMVMSEKKIMGIMNKMGWHSQKTAKYPNVLCYSLEKRFIPRF</sequence>
<keyword evidence="2" id="KW-0806">Transcription termination</keyword>
<keyword evidence="3" id="KW-0809">Transit peptide</keyword>
<organism evidence="4 5">
    <name type="scientific">Rosa chinensis</name>
    <name type="common">China rose</name>
    <dbReference type="NCBI Taxonomy" id="74649"/>
    <lineage>
        <taxon>Eukaryota</taxon>
        <taxon>Viridiplantae</taxon>
        <taxon>Streptophyta</taxon>
        <taxon>Embryophyta</taxon>
        <taxon>Tracheophyta</taxon>
        <taxon>Spermatophyta</taxon>
        <taxon>Magnoliopsida</taxon>
        <taxon>eudicotyledons</taxon>
        <taxon>Gunneridae</taxon>
        <taxon>Pentapetalae</taxon>
        <taxon>rosids</taxon>
        <taxon>fabids</taxon>
        <taxon>Rosales</taxon>
        <taxon>Rosaceae</taxon>
        <taxon>Rosoideae</taxon>
        <taxon>Rosoideae incertae sedis</taxon>
        <taxon>Rosa</taxon>
    </lineage>
</organism>
<keyword evidence="5" id="KW-1185">Reference proteome</keyword>
<dbReference type="Gene3D" id="1.25.70.10">
    <property type="entry name" value="Transcription termination factor 3, mitochondrial"/>
    <property type="match status" value="1"/>
</dbReference>
<keyword evidence="2" id="KW-0805">Transcription regulation</keyword>
<name>A0A2P6PWJ3_ROSCH</name>
<dbReference type="Gramene" id="PRQ26297">
    <property type="protein sequence ID" value="PRQ26297"/>
    <property type="gene ID" value="RchiOBHm_Chr6g0293061"/>
</dbReference>
<dbReference type="InterPro" id="IPR003690">
    <property type="entry name" value="MTERF"/>
</dbReference>
<dbReference type="Proteomes" id="UP000238479">
    <property type="component" value="Chromosome 6"/>
</dbReference>
<reference evidence="4 5" key="1">
    <citation type="journal article" date="2018" name="Nat. Genet.">
        <title>The Rosa genome provides new insights in the design of modern roses.</title>
        <authorList>
            <person name="Bendahmane M."/>
        </authorList>
    </citation>
    <scope>NUCLEOTIDE SEQUENCE [LARGE SCALE GENOMIC DNA]</scope>
    <source>
        <strain evidence="5">cv. Old Blush</strain>
    </source>
</reference>
<dbReference type="GO" id="GO:0006353">
    <property type="term" value="P:DNA-templated transcription termination"/>
    <property type="evidence" value="ECO:0007669"/>
    <property type="project" value="UniProtKB-KW"/>
</dbReference>
<dbReference type="InterPro" id="IPR038538">
    <property type="entry name" value="MTERF_sf"/>
</dbReference>
<comment type="similarity">
    <text evidence="1">Belongs to the mTERF family.</text>
</comment>
<evidence type="ECO:0000256" key="2">
    <source>
        <dbReference type="ARBA" id="ARBA00022472"/>
    </source>
</evidence>
<protein>
    <submittedName>
        <fullName evidence="4">Putative transcription regulator mTERF family</fullName>
    </submittedName>
</protein>
<dbReference type="SMART" id="SM00733">
    <property type="entry name" value="Mterf"/>
    <property type="match status" value="1"/>
</dbReference>
<gene>
    <name evidence="4" type="ORF">RchiOBHm_Chr6g0293061</name>
</gene>
<evidence type="ECO:0000256" key="3">
    <source>
        <dbReference type="ARBA" id="ARBA00022946"/>
    </source>
</evidence>
<dbReference type="OMA" id="HRSIWDK"/>
<dbReference type="STRING" id="74649.A0A2P6PWJ3"/>
<dbReference type="PANTHER" id="PTHR13068:SF133">
    <property type="entry name" value="MITOCHONDRIAL TRANSCRIPTION TERMINATION FACTOR FAMILY PROTEIN"/>
    <property type="match status" value="1"/>
</dbReference>
<proteinExistence type="inferred from homology"/>
<keyword evidence="2" id="KW-0804">Transcription</keyword>
<dbReference type="EMBL" id="PDCK01000044">
    <property type="protein sequence ID" value="PRQ26297.1"/>
    <property type="molecule type" value="Genomic_DNA"/>
</dbReference>
<dbReference type="PANTHER" id="PTHR13068">
    <property type="entry name" value="CGI-12 PROTEIN-RELATED"/>
    <property type="match status" value="1"/>
</dbReference>
<evidence type="ECO:0000256" key="1">
    <source>
        <dbReference type="ARBA" id="ARBA00007692"/>
    </source>
</evidence>
<dbReference type="Pfam" id="PF02536">
    <property type="entry name" value="mTERF"/>
    <property type="match status" value="2"/>
</dbReference>
<dbReference type="AlphaFoldDB" id="A0A2P6PWJ3"/>